<evidence type="ECO:0000259" key="2">
    <source>
        <dbReference type="Pfam" id="PF07603"/>
    </source>
</evidence>
<feature type="domain" description="Lcl C-terminal" evidence="2">
    <location>
        <begin position="194"/>
        <end position="265"/>
    </location>
</feature>
<dbReference type="Pfam" id="PF07603">
    <property type="entry name" value="Lcl_C"/>
    <property type="match status" value="1"/>
</dbReference>
<dbReference type="RefSeq" id="WP_400188813.1">
    <property type="nucleotide sequence ID" value="NZ_JBGORX010000011.1"/>
</dbReference>
<keyword evidence="1" id="KW-0175">Coiled coil</keyword>
<accession>A0ABW8DDF0</accession>
<protein>
    <submittedName>
        <fullName evidence="3">DUF1566 domain-containing protein</fullName>
    </submittedName>
</protein>
<gene>
    <name evidence="3" type="ORF">ACD661_15690</name>
</gene>
<dbReference type="Proteomes" id="UP001615550">
    <property type="component" value="Unassembled WGS sequence"/>
</dbReference>
<name>A0ABW8DDF0_9GAMM</name>
<reference evidence="3 4" key="1">
    <citation type="submission" date="2024-08" db="EMBL/GenBank/DDBJ databases">
        <title>Draft Genome Sequence of Legionella lytica strain DSB2004, Isolated From a Fire Sprinkler System.</title>
        <authorList>
            <person name="Everhart A.D."/>
            <person name="Kidane D.T."/>
            <person name="Farone A.L."/>
            <person name="Farone M.B."/>
        </authorList>
    </citation>
    <scope>NUCLEOTIDE SEQUENCE [LARGE SCALE GENOMIC DNA]</scope>
    <source>
        <strain evidence="3 4">DSB2004</strain>
    </source>
</reference>
<evidence type="ECO:0000313" key="4">
    <source>
        <dbReference type="Proteomes" id="UP001615550"/>
    </source>
</evidence>
<dbReference type="InterPro" id="IPR011460">
    <property type="entry name" value="Lcl_C"/>
</dbReference>
<organism evidence="3 4">
    <name type="scientific">Legionella lytica</name>
    <dbReference type="NCBI Taxonomy" id="96232"/>
    <lineage>
        <taxon>Bacteria</taxon>
        <taxon>Pseudomonadati</taxon>
        <taxon>Pseudomonadota</taxon>
        <taxon>Gammaproteobacteria</taxon>
        <taxon>Legionellales</taxon>
        <taxon>Legionellaceae</taxon>
        <taxon>Legionella</taxon>
    </lineage>
</organism>
<evidence type="ECO:0000256" key="1">
    <source>
        <dbReference type="SAM" id="Coils"/>
    </source>
</evidence>
<evidence type="ECO:0000313" key="3">
    <source>
        <dbReference type="EMBL" id="MFJ1270001.1"/>
    </source>
</evidence>
<keyword evidence="4" id="KW-1185">Reference proteome</keyword>
<dbReference type="EMBL" id="JBGORX010000011">
    <property type="protein sequence ID" value="MFJ1270001.1"/>
    <property type="molecule type" value="Genomic_DNA"/>
</dbReference>
<proteinExistence type="predicted"/>
<sequence length="268" mass="29553">MNAKHLFIFLASVQLPVFASPGDDIWDHIRYLKHGLGLATIEINALKDRTTQLQAQLDAHTTQLQSQIDIQNKQIQQILQKMEVLKSNQVKRHSIGERYHGGIIFYVDDSGQHGLIASIKDTGGIGVQWRNGDSGNKITNAKGDGIGAGATNTRLIISQQTIYDTKGKFAALQASQFQVMEDGVTPCKTPIATAHVCYSGWYLPSAYELQLMHQNLHENNLSSFAPEFYWSSTEASISNAWLVNFSSGEITASSKSNTVGRVRAVSQF</sequence>
<feature type="coiled-coil region" evidence="1">
    <location>
        <begin position="43"/>
        <end position="88"/>
    </location>
</feature>
<comment type="caution">
    <text evidence="3">The sequence shown here is derived from an EMBL/GenBank/DDBJ whole genome shotgun (WGS) entry which is preliminary data.</text>
</comment>